<dbReference type="STRING" id="41875.K8EIT1"/>
<keyword evidence="5" id="KW-0503">Monooxygenase</keyword>
<keyword evidence="5" id="KW-0560">Oxidoreductase</keyword>
<evidence type="ECO:0000256" key="3">
    <source>
        <dbReference type="ARBA" id="ARBA00023004"/>
    </source>
</evidence>
<dbReference type="RefSeq" id="XP_007510564.1">
    <property type="nucleotide sequence ID" value="XM_007510502.1"/>
</dbReference>
<evidence type="ECO:0000256" key="5">
    <source>
        <dbReference type="RuleBase" id="RU000461"/>
    </source>
</evidence>
<dbReference type="PANTHER" id="PTHR24291">
    <property type="entry name" value="CYTOCHROME P450 FAMILY 4"/>
    <property type="match status" value="1"/>
</dbReference>
<protein>
    <recommendedName>
        <fullName evidence="9">Cytochrome P450</fullName>
    </recommendedName>
</protein>
<dbReference type="PANTHER" id="PTHR24291:SF134">
    <property type="entry name" value="CAROTENE EPSILON-MONOOXYGENASE, CHLOROPLASTIC"/>
    <property type="match status" value="1"/>
</dbReference>
<dbReference type="Pfam" id="PF00067">
    <property type="entry name" value="p450"/>
    <property type="match status" value="1"/>
</dbReference>
<dbReference type="OrthoDB" id="1470350at2759"/>
<keyword evidence="2 4" id="KW-0479">Metal-binding</keyword>
<dbReference type="Proteomes" id="UP000198341">
    <property type="component" value="Chromosome 10"/>
</dbReference>
<feature type="compositionally biased region" description="Basic residues" evidence="6">
    <location>
        <begin position="36"/>
        <end position="49"/>
    </location>
</feature>
<evidence type="ECO:0000313" key="7">
    <source>
        <dbReference type="EMBL" id="CCO18097.1"/>
    </source>
</evidence>
<dbReference type="InterPro" id="IPR017972">
    <property type="entry name" value="Cyt_P450_CS"/>
</dbReference>
<feature type="binding site" description="axial binding residue" evidence="4">
    <location>
        <position position="546"/>
    </location>
    <ligand>
        <name>heme</name>
        <dbReference type="ChEBI" id="CHEBI:30413"/>
    </ligand>
    <ligandPart>
        <name>Fe</name>
        <dbReference type="ChEBI" id="CHEBI:18248"/>
    </ligandPart>
</feature>
<organism evidence="7 8">
    <name type="scientific">Bathycoccus prasinos</name>
    <dbReference type="NCBI Taxonomy" id="41875"/>
    <lineage>
        <taxon>Eukaryota</taxon>
        <taxon>Viridiplantae</taxon>
        <taxon>Chlorophyta</taxon>
        <taxon>Mamiellophyceae</taxon>
        <taxon>Mamiellales</taxon>
        <taxon>Bathycoccaceae</taxon>
        <taxon>Bathycoccus</taxon>
    </lineage>
</organism>
<dbReference type="GeneID" id="19013274"/>
<keyword evidence="3 4" id="KW-0408">Iron</keyword>
<keyword evidence="8" id="KW-1185">Reference proteome</keyword>
<dbReference type="GO" id="GO:0016705">
    <property type="term" value="F:oxidoreductase activity, acting on paired donors, with incorporation or reduction of molecular oxygen"/>
    <property type="evidence" value="ECO:0007669"/>
    <property type="project" value="InterPro"/>
</dbReference>
<dbReference type="GO" id="GO:0004497">
    <property type="term" value="F:monooxygenase activity"/>
    <property type="evidence" value="ECO:0007669"/>
    <property type="project" value="UniProtKB-KW"/>
</dbReference>
<evidence type="ECO:0000313" key="8">
    <source>
        <dbReference type="Proteomes" id="UP000198341"/>
    </source>
</evidence>
<dbReference type="InterPro" id="IPR001128">
    <property type="entry name" value="Cyt_P450"/>
</dbReference>
<dbReference type="InterPro" id="IPR002403">
    <property type="entry name" value="Cyt_P450_E_grp-IV"/>
</dbReference>
<feature type="compositionally biased region" description="Low complexity" evidence="6">
    <location>
        <begin position="56"/>
        <end position="68"/>
    </location>
</feature>
<dbReference type="InterPro" id="IPR050196">
    <property type="entry name" value="Cytochrome_P450_Monoox"/>
</dbReference>
<dbReference type="AlphaFoldDB" id="K8EIT1"/>
<dbReference type="eggNOG" id="KOG0157">
    <property type="taxonomic scope" value="Eukaryota"/>
</dbReference>
<dbReference type="GO" id="GO:0020037">
    <property type="term" value="F:heme binding"/>
    <property type="evidence" value="ECO:0007669"/>
    <property type="project" value="InterPro"/>
</dbReference>
<dbReference type="GO" id="GO:0009507">
    <property type="term" value="C:chloroplast"/>
    <property type="evidence" value="ECO:0007669"/>
    <property type="project" value="TreeGrafter"/>
</dbReference>
<feature type="region of interest" description="Disordered" evidence="6">
    <location>
        <begin position="1"/>
        <end position="23"/>
    </location>
</feature>
<proteinExistence type="inferred from homology"/>
<evidence type="ECO:0000256" key="1">
    <source>
        <dbReference type="ARBA" id="ARBA00010617"/>
    </source>
</evidence>
<dbReference type="PRINTS" id="PR00465">
    <property type="entry name" value="EP450IV"/>
</dbReference>
<evidence type="ECO:0000256" key="6">
    <source>
        <dbReference type="SAM" id="MobiDB-lite"/>
    </source>
</evidence>
<comment type="cofactor">
    <cofactor evidence="4">
        <name>heme</name>
        <dbReference type="ChEBI" id="CHEBI:30413"/>
    </cofactor>
</comment>
<name>K8EIT1_9CHLO</name>
<comment type="similarity">
    <text evidence="1 5">Belongs to the cytochrome P450 family.</text>
</comment>
<evidence type="ECO:0000256" key="4">
    <source>
        <dbReference type="PIRSR" id="PIRSR602403-1"/>
    </source>
</evidence>
<dbReference type="InterPro" id="IPR036396">
    <property type="entry name" value="Cyt_P450_sf"/>
</dbReference>
<dbReference type="PROSITE" id="PS00086">
    <property type="entry name" value="CYTOCHROME_P450"/>
    <property type="match status" value="1"/>
</dbReference>
<evidence type="ECO:0008006" key="9">
    <source>
        <dbReference type="Google" id="ProtNLM"/>
    </source>
</evidence>
<evidence type="ECO:0000256" key="2">
    <source>
        <dbReference type="ARBA" id="ARBA00022723"/>
    </source>
</evidence>
<sequence length="643" mass="71960">MTTTTTMRSVPLGLPPGVTQGNVQQQRRLCSSFGRRRRRTSFHHPKKRISFSIGATTETTETSSFSSSKTEEEAWNEDDIDNIAFVDLAKEESTAISNKSGAGATMAAPDWMTQLNRLWGGASEIPVADAKLDDITGLLGGGLFQPLFKWMKEAGPVYLLPTGPITSYVVISDPACVKHVLFNYGSKYIKGTIAEAGEFLFGKGVALQELEPWKMRRKAVAPALHRAYVEAMVDRTFGQCANKMVETMEKTNGGKSINIESKFSQAALDIIGISVFNYDFNALETAAPVIQATYTALKEVETRSMDLLPTWRLPEEFLRAVSPRQKAAQDAVVIIRDVTTRLVEECKKMVEEEEKVGGAEAWARDYLNESNPSVLRYLIAAREEVSSTQLRDDLLSLLVAGHETTASVLTWGTYELLKPENAEQLRILRQELDEVLGTKPYPDFNDLMKMPYLERCFHEAMRLYPQPPVYTRRAVVEDELPLNGLTIPRNQDILVSIFNLHRDPKNWGESSLEFEPMRFGPLNRGQPSELNTEYRYVPFSAGPRRCPGDKFAVLEGVAIWATMLRRLDLSLVEGHKVEMTSGATIHTRNGLLCDVTVREMRTVNDDDKMDWDGLRPTKTKPGDEKYWLPERAAAGGGKCPVPH</sequence>
<gene>
    <name evidence="7" type="ordered locus">Bathy10g01980</name>
</gene>
<dbReference type="KEGG" id="bpg:Bathy10g01980"/>
<accession>K8EIT1</accession>
<dbReference type="EMBL" id="FO082269">
    <property type="protein sequence ID" value="CCO18097.1"/>
    <property type="molecule type" value="Genomic_DNA"/>
</dbReference>
<dbReference type="GO" id="GO:0005506">
    <property type="term" value="F:iron ion binding"/>
    <property type="evidence" value="ECO:0007669"/>
    <property type="project" value="InterPro"/>
</dbReference>
<feature type="region of interest" description="Disordered" evidence="6">
    <location>
        <begin position="36"/>
        <end position="73"/>
    </location>
</feature>
<dbReference type="SUPFAM" id="SSF48264">
    <property type="entry name" value="Cytochrome P450"/>
    <property type="match status" value="1"/>
</dbReference>
<dbReference type="Gene3D" id="1.10.630.10">
    <property type="entry name" value="Cytochrome P450"/>
    <property type="match status" value="1"/>
</dbReference>
<dbReference type="PRINTS" id="PR00385">
    <property type="entry name" value="P450"/>
</dbReference>
<reference evidence="7 8" key="1">
    <citation type="submission" date="2011-10" db="EMBL/GenBank/DDBJ databases">
        <authorList>
            <person name="Genoscope - CEA"/>
        </authorList>
    </citation>
    <scope>NUCLEOTIDE SEQUENCE [LARGE SCALE GENOMIC DNA]</scope>
    <source>
        <strain evidence="7 8">RCC 1105</strain>
    </source>
</reference>
<keyword evidence="4 5" id="KW-0349">Heme</keyword>